<proteinExistence type="predicted"/>
<organism evidence="1 2">
    <name type="scientific">Bradyrhizobium campsiandrae</name>
    <dbReference type="NCBI Taxonomy" id="1729892"/>
    <lineage>
        <taxon>Bacteria</taxon>
        <taxon>Pseudomonadati</taxon>
        <taxon>Pseudomonadota</taxon>
        <taxon>Alphaproteobacteria</taxon>
        <taxon>Hyphomicrobiales</taxon>
        <taxon>Nitrobacteraceae</taxon>
        <taxon>Bradyrhizobium</taxon>
    </lineage>
</organism>
<dbReference type="RefSeq" id="WP_188096436.1">
    <property type="nucleotide sequence ID" value="NZ_JAANIH010000003.1"/>
</dbReference>
<dbReference type="EMBL" id="JAATTO010000024">
    <property type="protein sequence ID" value="MBC9980099.1"/>
    <property type="molecule type" value="Genomic_DNA"/>
</dbReference>
<name>A0ABR7U9G2_9BRAD</name>
<evidence type="ECO:0000313" key="1">
    <source>
        <dbReference type="EMBL" id="MBC9980099.1"/>
    </source>
</evidence>
<comment type="caution">
    <text evidence="1">The sequence shown here is derived from an EMBL/GenBank/DDBJ whole genome shotgun (WGS) entry which is preliminary data.</text>
</comment>
<dbReference type="Proteomes" id="UP000639516">
    <property type="component" value="Unassembled WGS sequence"/>
</dbReference>
<evidence type="ECO:0008006" key="3">
    <source>
        <dbReference type="Google" id="ProtNLM"/>
    </source>
</evidence>
<evidence type="ECO:0000313" key="2">
    <source>
        <dbReference type="Proteomes" id="UP000639516"/>
    </source>
</evidence>
<gene>
    <name evidence="1" type="ORF">HA482_17995</name>
</gene>
<sequence length="288" mass="32788">MGALISANFDDSRSGDDVWVVAGYAGYANQWDYFEELWDVALKKHDVPYFHMREMADETGPFAKWLPAKDHQKEVIAFYTDLAQATRKSHLRMVASGVWMPDLEKFNAMHGLSLEAYPLAAYACLVQISQEYHDAPATAVFDRVEKVDDKLSKARVYAKSDPRFYPAGPCDSVASRPIPKGITFRNVPALQAADFICWEVRKALFGMKDWQLLPDKPQGDRALQWQHYLEHKRNVTGKSEVIRRSLGALIRDMPVHSVVWDWDQLDSMHASRRGVWTLEEAASAVQRG</sequence>
<keyword evidence="2" id="KW-1185">Reference proteome</keyword>
<reference evidence="1 2" key="1">
    <citation type="journal article" date="2020" name="Arch. Microbiol.">
        <title>Bradyrhizobium campsiandrae sp. nov., a nitrogen-fixing bacterial strain isolated from a native leguminous tree from the Amazon adapted to flooded conditions.</title>
        <authorList>
            <person name="Cabral Michel D."/>
            <person name="Martins da Costa E."/>
            <person name="Azarias Guimaraes A."/>
            <person name="Soares de Carvalho T."/>
            <person name="Santos de Castro Caputo P."/>
            <person name="Willems A."/>
            <person name="de Souza Moreira F.M."/>
        </authorList>
    </citation>
    <scope>NUCLEOTIDE SEQUENCE [LARGE SCALE GENOMIC DNA]</scope>
    <source>
        <strain evidence="2">INPA 384B</strain>
    </source>
</reference>
<protein>
    <recommendedName>
        <fullName evidence="3">DUF3800 domain-containing protein</fullName>
    </recommendedName>
</protein>
<accession>A0ABR7U9G2</accession>